<keyword evidence="8" id="KW-1133">Transmembrane helix</keyword>
<dbReference type="Gene3D" id="1.25.10.10">
    <property type="entry name" value="Leucine-rich Repeat Variant"/>
    <property type="match status" value="1"/>
</dbReference>
<comment type="similarity">
    <text evidence="2">Belongs to the adaptor complexes large subunit family.</text>
</comment>
<dbReference type="SUPFAM" id="SSF48371">
    <property type="entry name" value="ARM repeat"/>
    <property type="match status" value="1"/>
</dbReference>
<dbReference type="InterPro" id="IPR016024">
    <property type="entry name" value="ARM-type_fold"/>
</dbReference>
<feature type="compositionally biased region" description="Basic residues" evidence="7">
    <location>
        <begin position="1021"/>
        <end position="1032"/>
    </location>
</feature>
<dbReference type="Pfam" id="PF01602">
    <property type="entry name" value="Adaptin_N"/>
    <property type="match status" value="1"/>
</dbReference>
<evidence type="ECO:0000256" key="7">
    <source>
        <dbReference type="SAM" id="MobiDB-lite"/>
    </source>
</evidence>
<feature type="transmembrane region" description="Helical" evidence="8">
    <location>
        <begin position="1455"/>
        <end position="1481"/>
    </location>
</feature>
<dbReference type="InterPro" id="IPR002553">
    <property type="entry name" value="Clathrin/coatomer_adapt-like_N"/>
</dbReference>
<keyword evidence="8" id="KW-0812">Transmembrane</keyword>
<dbReference type="GO" id="GO:0005737">
    <property type="term" value="C:cytoplasm"/>
    <property type="evidence" value="ECO:0007669"/>
    <property type="project" value="UniProtKB-ARBA"/>
</dbReference>
<dbReference type="PANTHER" id="PTHR22781:SF12">
    <property type="entry name" value="AP-3 COMPLEX SUBUNIT DELTA-1"/>
    <property type="match status" value="1"/>
</dbReference>
<dbReference type="GO" id="GO:0015031">
    <property type="term" value="P:protein transport"/>
    <property type="evidence" value="ECO:0007669"/>
    <property type="project" value="UniProtKB-KW"/>
</dbReference>
<organism evidence="10 11">
    <name type="scientific">Discostella pseudostelligera</name>
    <dbReference type="NCBI Taxonomy" id="259834"/>
    <lineage>
        <taxon>Eukaryota</taxon>
        <taxon>Sar</taxon>
        <taxon>Stramenopiles</taxon>
        <taxon>Ochrophyta</taxon>
        <taxon>Bacillariophyta</taxon>
        <taxon>Coscinodiscophyceae</taxon>
        <taxon>Thalassiosirophycidae</taxon>
        <taxon>Stephanodiscales</taxon>
        <taxon>Stephanodiscaceae</taxon>
        <taxon>Discostella</taxon>
    </lineage>
</organism>
<keyword evidence="3" id="KW-0813">Transport</keyword>
<evidence type="ECO:0000256" key="3">
    <source>
        <dbReference type="ARBA" id="ARBA00022448"/>
    </source>
</evidence>
<evidence type="ECO:0000313" key="11">
    <source>
        <dbReference type="Proteomes" id="UP001530293"/>
    </source>
</evidence>
<sequence length="1507" mass="164309">MVFEKTLTDLVTGIRSHKRDTALYISQNIAEIKNELQSPDFFTKSNALQKLTFLQMMGYSIQWAAFAAVEVMSSPRFALKRIGYLAACQGLDQPEKSPVVLLTTNLLKKELRGATVGGSGENIYHAGLAINCISNIVTEDLGMELLPDLLHLLKHPSPYVRKKALLCLYKVFLKYPRGLRLSFDAIKVCLEDSHPSVVSCAVNVITELSDKNPKNYLPLAPAFFKLLTSSANNWMLIKVVKLLGSLVPEEPRLARKLLEPLCNIVKSTHAKSLLYEAVFAITLCLQYVKKANGTQPSNTPEVVELCVTTLRGFISDPDQNLKYLGLVGFGSLLQSQPKVLHSQSDCRGLILKCLSDDDITIRSRALSLLQFVTTQRNLVDLINQLLGHVEFASGEYRCDLVQEIIRMCSSNKYELVMDFAWYVDVLLILAGVRGVKSQGEAISKQWMDVAWRVLPVRSYAVRRSLEVLVCRGLLGMEGSDAGSSGGTTEEKDAIDRYIIPEVLPAAAWIVGEYSHLIPESLESNEGLDPRYDATSKGPYHALIQSLTSPTDAAGVNPLPMTTQAVFVQNAMKVFAAACERSHRAQANNGINLGKKFECTDDELHACVGTLMRNLVIFYESPDVEVKERAFTAHQLLLSMDLPRDLTLATTASVASKCRLASPMLTYLLVPEPMKPISAKAQKRKLAEGPPSPISIQEWEKDVDWGAFWFLNEETQWFDREGNAKGSVESICFTKQHPTTAMSNLSLGADTVEGSMGSQLRGVLREMATLDKACGGVDTKSAFSNLPSSNSQRGGDPFYLSSPAAHSARLLDSGVEGVAKDGADSAATRFGSIKLDSGGESDECYSGEKAKKKKKKRSTKAHHIVGSDDEDDNIINMSRPKRGYVSKELKNLALVDLTTPLGEDDVMPRNEHYVVPERQTEPKGSTGKTKKKKSSNKNKSSKSKNTIAVGDLLAFDSPLINLAGTRANDFNVESSNNNPINSAFDDLLGLEMPHPPVNASTNTAMVPIAEVVGVESNVMKSKEKKPKKDKHKAFTPSLARSRRAHAGVGTSGANSSRGRMQMQWMLHHDNDDDDDAHSSTLPSSNKLLSLVSSGANDGDEGKALVRNEIAALESAFLHMSNNHHITNNCVAANTMNDDDNRQSPSAASSTSSSSSSSLLSRFQPLLGLYEVKSVITNNPKENPVGGKWTRSNGVAQKLFTTRATFQHLLPFNATGQSSLQLSSSSSPSTSPLHLSSPVAEAVNVVSLDALNGKFRITIVLRGDATPLTLEERSERNTKNQSTTILSSTTVPILLSNLAVRAYFDPPRIYFGKRRQRRRYNRNRQGGAEASGDGGVHGSSSEYSYFPLQLGPASSVILDTTYYDNAVRIGLGGTSGTRFVFASTDKVEANEYEALLKLPYVKKYKCVGMLGLILAASLNVAFPDKLLLGRLCTLRFMGNAAAITARWSMWRLVLGTIFRLAGGALAAMSGMAMLAIIFSSGGIERGSNNMNSRRQNRGEGEMVAGKNDA</sequence>
<gene>
    <name evidence="10" type="ORF">ACHAWU_000873</name>
</gene>
<dbReference type="InterPro" id="IPR011989">
    <property type="entry name" value="ARM-like"/>
</dbReference>
<dbReference type="PANTHER" id="PTHR22781">
    <property type="entry name" value="DELTA ADAPTIN-RELATED"/>
    <property type="match status" value="1"/>
</dbReference>
<feature type="compositionally biased region" description="Basic residues" evidence="7">
    <location>
        <begin position="849"/>
        <end position="862"/>
    </location>
</feature>
<proteinExistence type="inferred from homology"/>
<feature type="domain" description="Clathrin/coatomer adaptor adaptin-like N-terminal" evidence="9">
    <location>
        <begin position="24"/>
        <end position="637"/>
    </location>
</feature>
<evidence type="ECO:0000259" key="9">
    <source>
        <dbReference type="Pfam" id="PF01602"/>
    </source>
</evidence>
<evidence type="ECO:0000313" key="10">
    <source>
        <dbReference type="EMBL" id="KAL3759574.1"/>
    </source>
</evidence>
<name>A0ABD3M6G8_9STRA</name>
<evidence type="ECO:0000256" key="6">
    <source>
        <dbReference type="ARBA" id="ARBA00023136"/>
    </source>
</evidence>
<evidence type="ECO:0000256" key="4">
    <source>
        <dbReference type="ARBA" id="ARBA00022737"/>
    </source>
</evidence>
<keyword evidence="6 8" id="KW-0472">Membrane</keyword>
<comment type="caution">
    <text evidence="10">The sequence shown here is derived from an EMBL/GenBank/DDBJ whole genome shotgun (WGS) entry which is preliminary data.</text>
</comment>
<evidence type="ECO:0000256" key="2">
    <source>
        <dbReference type="ARBA" id="ARBA00006613"/>
    </source>
</evidence>
<feature type="region of interest" description="Disordered" evidence="7">
    <location>
        <begin position="1017"/>
        <end position="1056"/>
    </location>
</feature>
<accession>A0ABD3M6G8</accession>
<feature type="region of interest" description="Disordered" evidence="7">
    <location>
        <begin position="1313"/>
        <end position="1336"/>
    </location>
</feature>
<keyword evidence="11" id="KW-1185">Reference proteome</keyword>
<feature type="compositionally biased region" description="Basic residues" evidence="7">
    <location>
        <begin position="927"/>
        <end position="941"/>
    </location>
</feature>
<dbReference type="EMBL" id="JALLBG020000200">
    <property type="protein sequence ID" value="KAL3759574.1"/>
    <property type="molecule type" value="Genomic_DNA"/>
</dbReference>
<feature type="region of interest" description="Disordered" evidence="7">
    <location>
        <begin position="1485"/>
        <end position="1507"/>
    </location>
</feature>
<keyword evidence="5" id="KW-0653">Protein transport</keyword>
<dbReference type="Proteomes" id="UP001530293">
    <property type="component" value="Unassembled WGS sequence"/>
</dbReference>
<feature type="region of interest" description="Disordered" evidence="7">
    <location>
        <begin position="836"/>
        <end position="862"/>
    </location>
</feature>
<feature type="region of interest" description="Disordered" evidence="7">
    <location>
        <begin position="902"/>
        <end position="943"/>
    </location>
</feature>
<comment type="subcellular location">
    <subcellularLocation>
        <location evidence="1">Endomembrane system</location>
    </subcellularLocation>
</comment>
<keyword evidence="4" id="KW-0677">Repeat</keyword>
<protein>
    <recommendedName>
        <fullName evidence="9">Clathrin/coatomer adaptor adaptin-like N-terminal domain-containing protein</fullName>
    </recommendedName>
</protein>
<dbReference type="GO" id="GO:0012505">
    <property type="term" value="C:endomembrane system"/>
    <property type="evidence" value="ECO:0007669"/>
    <property type="project" value="UniProtKB-SubCell"/>
</dbReference>
<evidence type="ECO:0000256" key="5">
    <source>
        <dbReference type="ARBA" id="ARBA00022927"/>
    </source>
</evidence>
<dbReference type="InterPro" id="IPR017105">
    <property type="entry name" value="AP3_complex_dsu"/>
</dbReference>
<feature type="compositionally biased region" description="Low complexity" evidence="7">
    <location>
        <begin position="1142"/>
        <end position="1156"/>
    </location>
</feature>
<evidence type="ECO:0000256" key="8">
    <source>
        <dbReference type="SAM" id="Phobius"/>
    </source>
</evidence>
<feature type="region of interest" description="Disordered" evidence="7">
    <location>
        <begin position="1132"/>
        <end position="1156"/>
    </location>
</feature>
<evidence type="ECO:0000256" key="1">
    <source>
        <dbReference type="ARBA" id="ARBA00004308"/>
    </source>
</evidence>
<feature type="compositionally biased region" description="Basic and acidic residues" evidence="7">
    <location>
        <begin position="905"/>
        <end position="920"/>
    </location>
</feature>
<reference evidence="10 11" key="1">
    <citation type="submission" date="2024-10" db="EMBL/GenBank/DDBJ databases">
        <title>Updated reference genomes for cyclostephanoid diatoms.</title>
        <authorList>
            <person name="Roberts W.R."/>
            <person name="Alverson A.J."/>
        </authorList>
    </citation>
    <scope>NUCLEOTIDE SEQUENCE [LARGE SCALE GENOMIC DNA]</scope>
    <source>
        <strain evidence="10 11">AJA232-27</strain>
    </source>
</reference>